<proteinExistence type="predicted"/>
<evidence type="ECO:0000313" key="3">
    <source>
        <dbReference type="EMBL" id="GEK82390.1"/>
    </source>
</evidence>
<keyword evidence="5" id="KW-1185">Reference proteome</keyword>
<dbReference type="EMBL" id="JACGWW010000001">
    <property type="protein sequence ID" value="MBA8812764.1"/>
    <property type="molecule type" value="Genomic_DNA"/>
</dbReference>
<comment type="caution">
    <text evidence="4">The sequence shown here is derived from an EMBL/GenBank/DDBJ whole genome shotgun (WGS) entry which is preliminary data.</text>
</comment>
<dbReference type="AlphaFoldDB" id="A0A7W3JH96"/>
<dbReference type="Gene3D" id="1.10.287.1490">
    <property type="match status" value="1"/>
</dbReference>
<sequence>MPLTASPDDQALLLDLQKLDTTLQQLAHKARNLPEIAVLATIDGDAARLRGRLASEQGAYEDAAAELARIESDVAVVEARVARDQQRLAATSSVKDVQALEGELTALAKRTSDLEDMQIDVMERVESLGAVVRLTQSELDQIDDRREQATSSRDESLAGLELERAQVAADRATIAARVPADLLALYERQRERYGIGASLLRGGVSSASGVTLTGSDLAAVRAASAYDVVLCPDSNAVLVRTYESGI</sequence>
<dbReference type="Pfam" id="PF24481">
    <property type="entry name" value="CT398_CC"/>
    <property type="match status" value="1"/>
</dbReference>
<dbReference type="Proteomes" id="UP000522688">
    <property type="component" value="Unassembled WGS sequence"/>
</dbReference>
<feature type="coiled-coil region" evidence="1">
    <location>
        <begin position="53"/>
        <end position="117"/>
    </location>
</feature>
<protein>
    <recommendedName>
        <fullName evidence="2">CT398-like coiled coil hairpin domain-containing protein</fullName>
    </recommendedName>
</protein>
<dbReference type="EMBL" id="BJUV01000005">
    <property type="protein sequence ID" value="GEK82390.1"/>
    <property type="molecule type" value="Genomic_DNA"/>
</dbReference>
<dbReference type="RefSeq" id="WP_244289680.1">
    <property type="nucleotide sequence ID" value="NZ_BAAAHR010000002.1"/>
</dbReference>
<dbReference type="InterPro" id="IPR056003">
    <property type="entry name" value="CT398_CC_hairpin"/>
</dbReference>
<gene>
    <name evidence="4" type="ORF">FB463_000988</name>
    <name evidence="3" type="ORF">FFA01_06990</name>
</gene>
<organism evidence="4 6">
    <name type="scientific">Frigoribacterium faeni</name>
    <dbReference type="NCBI Taxonomy" id="145483"/>
    <lineage>
        <taxon>Bacteria</taxon>
        <taxon>Bacillati</taxon>
        <taxon>Actinomycetota</taxon>
        <taxon>Actinomycetes</taxon>
        <taxon>Micrococcales</taxon>
        <taxon>Microbacteriaceae</taxon>
        <taxon>Frigoribacterium</taxon>
    </lineage>
</organism>
<keyword evidence="1" id="KW-0175">Coiled coil</keyword>
<name>A0A7W3JH96_9MICO</name>
<evidence type="ECO:0000313" key="5">
    <source>
        <dbReference type="Proteomes" id="UP000321154"/>
    </source>
</evidence>
<evidence type="ECO:0000313" key="4">
    <source>
        <dbReference type="EMBL" id="MBA8812764.1"/>
    </source>
</evidence>
<reference evidence="4 6" key="2">
    <citation type="submission" date="2020-07" db="EMBL/GenBank/DDBJ databases">
        <title>Sequencing the genomes of 1000 actinobacteria strains.</title>
        <authorList>
            <person name="Klenk H.-P."/>
        </authorList>
    </citation>
    <scope>NUCLEOTIDE SEQUENCE [LARGE SCALE GENOMIC DNA]</scope>
    <source>
        <strain evidence="4 6">DSM 10309</strain>
    </source>
</reference>
<evidence type="ECO:0000259" key="2">
    <source>
        <dbReference type="Pfam" id="PF24481"/>
    </source>
</evidence>
<evidence type="ECO:0000313" key="6">
    <source>
        <dbReference type="Proteomes" id="UP000522688"/>
    </source>
</evidence>
<dbReference type="Proteomes" id="UP000321154">
    <property type="component" value="Unassembled WGS sequence"/>
</dbReference>
<accession>A0A7W3JH96</accession>
<reference evidence="3 5" key="1">
    <citation type="submission" date="2019-07" db="EMBL/GenBank/DDBJ databases">
        <title>Whole genome shotgun sequence of Frigoribacterium faeni NBRC 103066.</title>
        <authorList>
            <person name="Hosoyama A."/>
            <person name="Uohara A."/>
            <person name="Ohji S."/>
            <person name="Ichikawa N."/>
        </authorList>
    </citation>
    <scope>NUCLEOTIDE SEQUENCE [LARGE SCALE GENOMIC DNA]</scope>
    <source>
        <strain evidence="3 5">NBRC 103066</strain>
    </source>
</reference>
<evidence type="ECO:0000256" key="1">
    <source>
        <dbReference type="SAM" id="Coils"/>
    </source>
</evidence>
<feature type="domain" description="CT398-like coiled coil hairpin" evidence="2">
    <location>
        <begin position="16"/>
        <end position="194"/>
    </location>
</feature>